<evidence type="ECO:0000256" key="1">
    <source>
        <dbReference type="SAM" id="MobiDB-lite"/>
    </source>
</evidence>
<sequence>MGRASSRSCSRSPTSSASLRFPSMASATTPITSRLSILTPPSQVSKHSRVSEF</sequence>
<gene>
    <name evidence="2" type="ORF">RchiOBHm_Chr7g0199311</name>
</gene>
<name>A0A2P6P7C5_ROSCH</name>
<reference evidence="2 3" key="1">
    <citation type="journal article" date="2018" name="Nat. Genet.">
        <title>The Rosa genome provides new insights in the design of modern roses.</title>
        <authorList>
            <person name="Bendahmane M."/>
        </authorList>
    </citation>
    <scope>NUCLEOTIDE SEQUENCE [LARGE SCALE GENOMIC DNA]</scope>
    <source>
        <strain evidence="3">cv. Old Blush</strain>
    </source>
</reference>
<proteinExistence type="predicted"/>
<feature type="compositionally biased region" description="Low complexity" evidence="1">
    <location>
        <begin position="1"/>
        <end position="20"/>
    </location>
</feature>
<organism evidence="2 3">
    <name type="scientific">Rosa chinensis</name>
    <name type="common">China rose</name>
    <dbReference type="NCBI Taxonomy" id="74649"/>
    <lineage>
        <taxon>Eukaryota</taxon>
        <taxon>Viridiplantae</taxon>
        <taxon>Streptophyta</taxon>
        <taxon>Embryophyta</taxon>
        <taxon>Tracheophyta</taxon>
        <taxon>Spermatophyta</taxon>
        <taxon>Magnoliopsida</taxon>
        <taxon>eudicotyledons</taxon>
        <taxon>Gunneridae</taxon>
        <taxon>Pentapetalae</taxon>
        <taxon>rosids</taxon>
        <taxon>fabids</taxon>
        <taxon>Rosales</taxon>
        <taxon>Rosaceae</taxon>
        <taxon>Rosoideae</taxon>
        <taxon>Rosoideae incertae sedis</taxon>
        <taxon>Rosa</taxon>
    </lineage>
</organism>
<dbReference type="Proteomes" id="UP000238479">
    <property type="component" value="Chromosome 7"/>
</dbReference>
<comment type="caution">
    <text evidence="2">The sequence shown here is derived from an EMBL/GenBank/DDBJ whole genome shotgun (WGS) entry which is preliminary data.</text>
</comment>
<dbReference type="AlphaFoldDB" id="A0A2P6P7C5"/>
<evidence type="ECO:0000313" key="2">
    <source>
        <dbReference type="EMBL" id="PRQ17835.1"/>
    </source>
</evidence>
<keyword evidence="3" id="KW-1185">Reference proteome</keyword>
<accession>A0A2P6P7C5</accession>
<dbReference type="EMBL" id="PDCK01000045">
    <property type="protein sequence ID" value="PRQ17835.1"/>
    <property type="molecule type" value="Genomic_DNA"/>
</dbReference>
<evidence type="ECO:0000313" key="3">
    <source>
        <dbReference type="Proteomes" id="UP000238479"/>
    </source>
</evidence>
<protein>
    <submittedName>
        <fullName evidence="2">Uncharacterized protein</fullName>
    </submittedName>
</protein>
<dbReference type="Gramene" id="PRQ17835">
    <property type="protein sequence ID" value="PRQ17835"/>
    <property type="gene ID" value="RchiOBHm_Chr7g0199311"/>
</dbReference>
<feature type="compositionally biased region" description="Polar residues" evidence="1">
    <location>
        <begin position="25"/>
        <end position="45"/>
    </location>
</feature>
<feature type="region of interest" description="Disordered" evidence="1">
    <location>
        <begin position="1"/>
        <end position="53"/>
    </location>
</feature>